<sequence>MLKDFALQMRTMWNEALKEAGESNSRIVSKNVDVLDMVRYDANNKPYVEIDEDILDGVAEEDYEQTAKNVLTELFKEGIDYKNNVFTMNKRDKNEFVRNRTMTYWLHNNKKLRMDKLRLSKNAMEIIKNADNWKNVEKKYNNTNNEKIVDFAYGYVNVSVFGNDYSAKVVTGVDKRGIIHLYDISDMMPTEIKRSANTTVHPKRGASIFNGASIDESINEDRKNVNKNILYSYAGEIEARDTSNRMNLPEKERREKIPEKGNENTVHRFFSLRQSVEETKDLIAVHNLSEKNLLENIKLGGFPMPSIAITKVNNSYDNFGDISVVFKKDTINPSMEENKVYSGDAWTPMFPRTEWKLNEKAMKKMADMFNTSTNYIEQYVKDPETAVEKLKAEPKVKEAFVENEKADIEKKTKMPDYETKIFSNEASRQFIEENNITVDDIMENDEIKRELANKVYPPKEGEKNLYKRMRENLIEKLNRYKLEDDYEIFKGNVEPIFDQTSYDEAVDEYVNKHSEQYTKYIEDALENVYEDKYLVKEDVEPLKANGERKSFNKLHMPYEINNIVTLMKKQKKGKGGGFFGGAGNLKGAATETFTSIDEIRRNKYKIQNISKDELRKKYNSLNSKIQEIDNYILGEENDGVEARLRKTENINETMVEAFALDKFTKSNVKKKFNDSNIEITDSVYEQMKELRDELKEIPVQYFEAKPERAVSTNEIAYVVVPNSVSEKTKEALRKNGIEYKEYAAGDKEARKKAVNSDSTVLFQNRNYSYDELVKKPPMNIPVVKAKAISEINRKSIVEMAMNNIKSHKGIEFRGKNPIVTNIDTGDKIQVTTGGIRHGLAGRTNEAGIFVTMNLTEAIENGIKVNESSFGRKNADSSYILMGAMDNEAKERYYYRLVVNRYESNNMGTYYVDDLYAVRAKKEETFTAVMPTRVTADADASNISSKLNVSDFLKAVKDYYGFELSKDVNENNGLFKGNT</sequence>
<protein>
    <recommendedName>
        <fullName evidence="1">Barnase-EndoU-ColicinE5/D-RelE like domain-containing protein</fullName>
    </recommendedName>
</protein>
<dbReference type="InterPro" id="IPR040998">
    <property type="entry name" value="PBECR5"/>
</dbReference>
<feature type="domain" description="Barnase-EndoU-ColicinE5/D-RelE like" evidence="1">
    <location>
        <begin position="278"/>
        <end position="455"/>
    </location>
</feature>
<comment type="caution">
    <text evidence="2">The sequence shown here is derived from an EMBL/GenBank/DDBJ whole genome shotgun (WGS) entry which is preliminary data.</text>
</comment>
<name>A0A414R822_9FIRM</name>
<evidence type="ECO:0000313" key="3">
    <source>
        <dbReference type="Proteomes" id="UP000286186"/>
    </source>
</evidence>
<evidence type="ECO:0000259" key="1">
    <source>
        <dbReference type="Pfam" id="PF18814"/>
    </source>
</evidence>
<dbReference type="Proteomes" id="UP000286186">
    <property type="component" value="Unassembled WGS sequence"/>
</dbReference>
<dbReference type="AlphaFoldDB" id="A0A414R822"/>
<reference evidence="2 3" key="1">
    <citation type="submission" date="2018-08" db="EMBL/GenBank/DDBJ databases">
        <title>A genome reference for cultivated species of the human gut microbiota.</title>
        <authorList>
            <person name="Zou Y."/>
            <person name="Xue W."/>
            <person name="Luo G."/>
        </authorList>
    </citation>
    <scope>NUCLEOTIDE SEQUENCE [LARGE SCALE GENOMIC DNA]</scope>
    <source>
        <strain evidence="2 3">AM23-22</strain>
    </source>
</reference>
<evidence type="ECO:0000313" key="2">
    <source>
        <dbReference type="EMBL" id="RHF89147.1"/>
    </source>
</evidence>
<accession>A0A414R822</accession>
<dbReference type="EMBL" id="QRHR01000004">
    <property type="protein sequence ID" value="RHF89147.1"/>
    <property type="molecule type" value="Genomic_DNA"/>
</dbReference>
<proteinExistence type="predicted"/>
<dbReference type="Pfam" id="PF18814">
    <property type="entry name" value="PBECR5"/>
    <property type="match status" value="1"/>
</dbReference>
<organism evidence="2 3">
    <name type="scientific">Eubacterium ventriosum</name>
    <dbReference type="NCBI Taxonomy" id="39496"/>
    <lineage>
        <taxon>Bacteria</taxon>
        <taxon>Bacillati</taxon>
        <taxon>Bacillota</taxon>
        <taxon>Clostridia</taxon>
        <taxon>Eubacteriales</taxon>
        <taxon>Eubacteriaceae</taxon>
        <taxon>Eubacterium</taxon>
    </lineage>
</organism>
<gene>
    <name evidence="2" type="ORF">DW652_05035</name>
</gene>